<sequence>MAAAPRTGGYVDGWVYEDPRHGQLSIRLITKALAIPEGFSQALGDHTFTLPFDPLRVLSSPENAFAYFSAALAGVVDRVDAAAFAAQMVRFALENVTVRGCVRFGISLSAVLETVYVMEPEAPLPPATRAAVDALDEWLMDHMFRTFESSWGPAAVGPGLSEDEVAALEKERFAGEEEEAPSCAVCLEEYMEGDVITPLSSSCSHNFHNECIAKWLRRKRTCPVCRAPVLNKIMSAAAPLTGGYIDGLVYQDPRHGQLSIRLITKALAISGGFFQTLGDHTFTRPFDPLRVLSSPENAFAYFSAALAGVVDPIDAPAFAAHMVQFALENVTVRGCVRFGISLSAVLETVHLMEPEAGPRPPATRAAVDALDDWITDYMFRTFDSSWGPAAVGPGLSEDEVAALEKQRFAGEEEEATSCAVCLEEYMEGDVITPLSSSCSHKFHNECIAKWLRRKRTCPVCRAPVTGGRQS</sequence>
<name>A0A484NPX8_9ASTE</name>
<feature type="domain" description="RING-type" evidence="5">
    <location>
        <begin position="183"/>
        <end position="226"/>
    </location>
</feature>
<dbReference type="InterPro" id="IPR001841">
    <property type="entry name" value="Znf_RING"/>
</dbReference>
<dbReference type="Pfam" id="PF13639">
    <property type="entry name" value="zf-RING_2"/>
    <property type="match status" value="2"/>
</dbReference>
<dbReference type="SMART" id="SM01197">
    <property type="entry name" value="FANCL_C"/>
    <property type="match status" value="1"/>
</dbReference>
<feature type="domain" description="RING-type" evidence="5">
    <location>
        <begin position="418"/>
        <end position="461"/>
    </location>
</feature>
<protein>
    <recommendedName>
        <fullName evidence="5">RING-type domain-containing protein</fullName>
    </recommendedName>
</protein>
<evidence type="ECO:0000256" key="2">
    <source>
        <dbReference type="ARBA" id="ARBA00022771"/>
    </source>
</evidence>
<dbReference type="SMART" id="SM00184">
    <property type="entry name" value="RING"/>
    <property type="match status" value="2"/>
</dbReference>
<accession>A0A484NPX8</accession>
<dbReference type="GO" id="GO:0005634">
    <property type="term" value="C:nucleus"/>
    <property type="evidence" value="ECO:0007669"/>
    <property type="project" value="TreeGrafter"/>
</dbReference>
<evidence type="ECO:0000256" key="3">
    <source>
        <dbReference type="ARBA" id="ARBA00022833"/>
    </source>
</evidence>
<evidence type="ECO:0000313" key="7">
    <source>
        <dbReference type="Proteomes" id="UP000595140"/>
    </source>
</evidence>
<evidence type="ECO:0000256" key="4">
    <source>
        <dbReference type="PROSITE-ProRule" id="PRU00175"/>
    </source>
</evidence>
<dbReference type="GO" id="GO:0061630">
    <property type="term" value="F:ubiquitin protein ligase activity"/>
    <property type="evidence" value="ECO:0007669"/>
    <property type="project" value="TreeGrafter"/>
</dbReference>
<dbReference type="InterPro" id="IPR011016">
    <property type="entry name" value="Znf_RING-CH"/>
</dbReference>
<gene>
    <name evidence="6" type="ORF">CCAM_LOCUS45015</name>
</gene>
<dbReference type="CDD" id="cd16454">
    <property type="entry name" value="RING-H2_PA-TM-RING"/>
    <property type="match status" value="2"/>
</dbReference>
<keyword evidence="1" id="KW-0479">Metal-binding</keyword>
<dbReference type="Gene3D" id="3.30.40.10">
    <property type="entry name" value="Zinc/RING finger domain, C3HC4 (zinc finger)"/>
    <property type="match status" value="2"/>
</dbReference>
<dbReference type="SMART" id="SM00744">
    <property type="entry name" value="RINGv"/>
    <property type="match status" value="2"/>
</dbReference>
<dbReference type="EMBL" id="OOIL02006863">
    <property type="protein sequence ID" value="VFR03240.1"/>
    <property type="molecule type" value="Genomic_DNA"/>
</dbReference>
<dbReference type="InterPro" id="IPR051834">
    <property type="entry name" value="RING_finger_E3_ligase"/>
</dbReference>
<proteinExistence type="predicted"/>
<reference evidence="6 7" key="1">
    <citation type="submission" date="2018-04" db="EMBL/GenBank/DDBJ databases">
        <authorList>
            <person name="Vogel A."/>
        </authorList>
    </citation>
    <scope>NUCLEOTIDE SEQUENCE [LARGE SCALE GENOMIC DNA]</scope>
</reference>
<evidence type="ECO:0000259" key="5">
    <source>
        <dbReference type="PROSITE" id="PS50089"/>
    </source>
</evidence>
<keyword evidence="3" id="KW-0862">Zinc</keyword>
<dbReference type="GO" id="GO:0006511">
    <property type="term" value="P:ubiquitin-dependent protein catabolic process"/>
    <property type="evidence" value="ECO:0007669"/>
    <property type="project" value="TreeGrafter"/>
</dbReference>
<dbReference type="PANTHER" id="PTHR45931:SF3">
    <property type="entry name" value="RING ZINC FINGER-CONTAINING PROTEIN"/>
    <property type="match status" value="1"/>
</dbReference>
<dbReference type="GO" id="GO:0008270">
    <property type="term" value="F:zinc ion binding"/>
    <property type="evidence" value="ECO:0007669"/>
    <property type="project" value="UniProtKB-KW"/>
</dbReference>
<dbReference type="Proteomes" id="UP000595140">
    <property type="component" value="Unassembled WGS sequence"/>
</dbReference>
<dbReference type="AlphaFoldDB" id="A0A484NPX8"/>
<dbReference type="PANTHER" id="PTHR45931">
    <property type="entry name" value="SI:CH211-59O9.10"/>
    <property type="match status" value="1"/>
</dbReference>
<dbReference type="OrthoDB" id="1306370at2759"/>
<evidence type="ECO:0000256" key="1">
    <source>
        <dbReference type="ARBA" id="ARBA00022723"/>
    </source>
</evidence>
<organism evidence="6 7">
    <name type="scientific">Cuscuta campestris</name>
    <dbReference type="NCBI Taxonomy" id="132261"/>
    <lineage>
        <taxon>Eukaryota</taxon>
        <taxon>Viridiplantae</taxon>
        <taxon>Streptophyta</taxon>
        <taxon>Embryophyta</taxon>
        <taxon>Tracheophyta</taxon>
        <taxon>Spermatophyta</taxon>
        <taxon>Magnoliopsida</taxon>
        <taxon>eudicotyledons</taxon>
        <taxon>Gunneridae</taxon>
        <taxon>Pentapetalae</taxon>
        <taxon>asterids</taxon>
        <taxon>lamiids</taxon>
        <taxon>Solanales</taxon>
        <taxon>Convolvulaceae</taxon>
        <taxon>Cuscuteae</taxon>
        <taxon>Cuscuta</taxon>
        <taxon>Cuscuta subgen. Grammica</taxon>
        <taxon>Cuscuta sect. Cleistogrammica</taxon>
    </lineage>
</organism>
<dbReference type="PROSITE" id="PS50089">
    <property type="entry name" value="ZF_RING_2"/>
    <property type="match status" value="2"/>
</dbReference>
<keyword evidence="7" id="KW-1185">Reference proteome</keyword>
<keyword evidence="2 4" id="KW-0863">Zinc-finger</keyword>
<evidence type="ECO:0000313" key="6">
    <source>
        <dbReference type="EMBL" id="VFR03240.1"/>
    </source>
</evidence>
<dbReference type="InterPro" id="IPR013083">
    <property type="entry name" value="Znf_RING/FYVE/PHD"/>
</dbReference>
<dbReference type="SUPFAM" id="SSF57850">
    <property type="entry name" value="RING/U-box"/>
    <property type="match status" value="2"/>
</dbReference>